<comment type="catalytic activity">
    <reaction evidence="12">
        <text>adenosine(2503) in 23S rRNA + 2 reduced [2Fe-2S]-[ferredoxin] + 2 S-adenosyl-L-methionine = 2-methyladenosine(2503) in 23S rRNA + 5'-deoxyadenosine + L-methionine + 2 oxidized [2Fe-2S]-[ferredoxin] + S-adenosyl-L-homocysteine</text>
        <dbReference type="Rhea" id="RHEA:42916"/>
        <dbReference type="Rhea" id="RHEA-COMP:10000"/>
        <dbReference type="Rhea" id="RHEA-COMP:10001"/>
        <dbReference type="Rhea" id="RHEA-COMP:10152"/>
        <dbReference type="Rhea" id="RHEA-COMP:10282"/>
        <dbReference type="ChEBI" id="CHEBI:17319"/>
        <dbReference type="ChEBI" id="CHEBI:33737"/>
        <dbReference type="ChEBI" id="CHEBI:33738"/>
        <dbReference type="ChEBI" id="CHEBI:57844"/>
        <dbReference type="ChEBI" id="CHEBI:57856"/>
        <dbReference type="ChEBI" id="CHEBI:59789"/>
        <dbReference type="ChEBI" id="CHEBI:74411"/>
        <dbReference type="ChEBI" id="CHEBI:74497"/>
        <dbReference type="EC" id="2.1.1.192"/>
    </reaction>
</comment>
<comment type="similarity">
    <text evidence="12">Belongs to the radical SAM superfamily. RlmN family.</text>
</comment>
<dbReference type="RefSeq" id="WP_074790777.1">
    <property type="nucleotide sequence ID" value="NZ_FNZX01000008.1"/>
</dbReference>
<dbReference type="FunFam" id="3.20.20.70:FF:000014">
    <property type="entry name" value="Probable dual-specificity RNA methyltransferase RlmN"/>
    <property type="match status" value="1"/>
</dbReference>
<feature type="active site" description="S-methylcysteine intermediate" evidence="12">
    <location>
        <position position="339"/>
    </location>
</feature>
<evidence type="ECO:0000256" key="10">
    <source>
        <dbReference type="ARBA" id="ARBA00023004"/>
    </source>
</evidence>
<evidence type="ECO:0000313" key="15">
    <source>
        <dbReference type="Proteomes" id="UP000182321"/>
    </source>
</evidence>
<dbReference type="InterPro" id="IPR048641">
    <property type="entry name" value="RlmN_N"/>
</dbReference>
<evidence type="ECO:0000256" key="12">
    <source>
        <dbReference type="HAMAP-Rule" id="MF_01849"/>
    </source>
</evidence>
<dbReference type="InterPro" id="IPR004383">
    <property type="entry name" value="rRNA_lsu_MTrfase_RlmN/Cfr"/>
</dbReference>
<gene>
    <name evidence="12" type="primary">rlmN</name>
    <name evidence="14" type="ORF">SAMN02910377_01553</name>
</gene>
<comment type="cofactor">
    <cofactor evidence="12">
        <name>[4Fe-4S] cluster</name>
        <dbReference type="ChEBI" id="CHEBI:49883"/>
    </cofactor>
    <text evidence="12">Binds 1 [4Fe-4S] cluster. The cluster is coordinated with 3 cysteines and an exchangeable S-adenosyl-L-methionine.</text>
</comment>
<evidence type="ECO:0000256" key="7">
    <source>
        <dbReference type="ARBA" id="ARBA00022691"/>
    </source>
</evidence>
<name>A0A1H7J1J9_9FIRM</name>
<dbReference type="EMBL" id="FNZX01000008">
    <property type="protein sequence ID" value="SEK68304.1"/>
    <property type="molecule type" value="Genomic_DNA"/>
</dbReference>
<dbReference type="PANTHER" id="PTHR30544:SF5">
    <property type="entry name" value="RADICAL SAM CORE DOMAIN-CONTAINING PROTEIN"/>
    <property type="match status" value="1"/>
</dbReference>
<evidence type="ECO:0000256" key="1">
    <source>
        <dbReference type="ARBA" id="ARBA00004496"/>
    </source>
</evidence>
<dbReference type="InterPro" id="IPR040072">
    <property type="entry name" value="Methyltransferase_A"/>
</dbReference>
<dbReference type="eggNOG" id="COG0820">
    <property type="taxonomic scope" value="Bacteria"/>
</dbReference>
<evidence type="ECO:0000256" key="5">
    <source>
        <dbReference type="ARBA" id="ARBA00022603"/>
    </source>
</evidence>
<dbReference type="GO" id="GO:0000049">
    <property type="term" value="F:tRNA binding"/>
    <property type="evidence" value="ECO:0007669"/>
    <property type="project" value="UniProtKB-UniRule"/>
</dbReference>
<keyword evidence="3 12" id="KW-0963">Cytoplasm</keyword>
<dbReference type="Pfam" id="PF04055">
    <property type="entry name" value="Radical_SAM"/>
    <property type="match status" value="1"/>
</dbReference>
<comment type="subcellular location">
    <subcellularLocation>
        <location evidence="1 12">Cytoplasm</location>
    </subcellularLocation>
</comment>
<dbReference type="GO" id="GO:0005737">
    <property type="term" value="C:cytoplasm"/>
    <property type="evidence" value="ECO:0007669"/>
    <property type="project" value="UniProtKB-SubCell"/>
</dbReference>
<dbReference type="GO" id="GO:0019843">
    <property type="term" value="F:rRNA binding"/>
    <property type="evidence" value="ECO:0007669"/>
    <property type="project" value="UniProtKB-UniRule"/>
</dbReference>
<dbReference type="SFLD" id="SFLDG01062">
    <property type="entry name" value="methyltransferase_(Class_A)"/>
    <property type="match status" value="1"/>
</dbReference>
<keyword evidence="10 12" id="KW-0408">Iron</keyword>
<feature type="binding site" evidence="12">
    <location>
        <position position="197"/>
    </location>
    <ligand>
        <name>S-adenosyl-L-methionine</name>
        <dbReference type="ChEBI" id="CHEBI:59789"/>
    </ligand>
</feature>
<proteinExistence type="inferred from homology"/>
<dbReference type="SFLD" id="SFLDS00029">
    <property type="entry name" value="Radical_SAM"/>
    <property type="match status" value="1"/>
</dbReference>
<evidence type="ECO:0000256" key="3">
    <source>
        <dbReference type="ARBA" id="ARBA00022490"/>
    </source>
</evidence>
<dbReference type="SFLD" id="SFLDF00275">
    <property type="entry name" value="adenosine_C2_methyltransferase"/>
    <property type="match status" value="1"/>
</dbReference>
<dbReference type="NCBIfam" id="TIGR00048">
    <property type="entry name" value="rRNA_mod_RlmN"/>
    <property type="match status" value="1"/>
</dbReference>
<dbReference type="GO" id="GO:0002935">
    <property type="term" value="F:tRNA (adenine(37)-C2)-methyltransferase activity"/>
    <property type="evidence" value="ECO:0007669"/>
    <property type="project" value="UniProtKB-UniRule"/>
</dbReference>
<keyword evidence="5 12" id="KW-0489">Methyltransferase</keyword>
<keyword evidence="15" id="KW-1185">Reference proteome</keyword>
<keyword evidence="7 12" id="KW-0949">S-adenosyl-L-methionine</keyword>
<dbReference type="InterPro" id="IPR007197">
    <property type="entry name" value="rSAM"/>
</dbReference>
<keyword evidence="2 12" id="KW-0004">4Fe-4S</keyword>
<dbReference type="InterPro" id="IPR027492">
    <property type="entry name" value="RNA_MTrfase_RlmN"/>
</dbReference>
<dbReference type="InterPro" id="IPR013785">
    <property type="entry name" value="Aldolase_TIM"/>
</dbReference>
<feature type="binding site" evidence="12">
    <location>
        <begin position="165"/>
        <end position="166"/>
    </location>
    <ligand>
        <name>S-adenosyl-L-methionine</name>
        <dbReference type="ChEBI" id="CHEBI:59789"/>
    </ligand>
</feature>
<dbReference type="PROSITE" id="PS51918">
    <property type="entry name" value="RADICAL_SAM"/>
    <property type="match status" value="1"/>
</dbReference>
<dbReference type="GO" id="GO:0051539">
    <property type="term" value="F:4 iron, 4 sulfur cluster binding"/>
    <property type="evidence" value="ECO:0007669"/>
    <property type="project" value="UniProtKB-UniRule"/>
</dbReference>
<evidence type="ECO:0000256" key="6">
    <source>
        <dbReference type="ARBA" id="ARBA00022679"/>
    </source>
</evidence>
<organism evidence="14 15">
    <name type="scientific">Pseudobutyrivibrio ruminis</name>
    <dbReference type="NCBI Taxonomy" id="46206"/>
    <lineage>
        <taxon>Bacteria</taxon>
        <taxon>Bacillati</taxon>
        <taxon>Bacillota</taxon>
        <taxon>Clostridia</taxon>
        <taxon>Lachnospirales</taxon>
        <taxon>Lachnospiraceae</taxon>
        <taxon>Pseudobutyrivibrio</taxon>
    </lineage>
</organism>
<reference evidence="15" key="1">
    <citation type="submission" date="2016-10" db="EMBL/GenBank/DDBJ databases">
        <authorList>
            <person name="Varghese N."/>
        </authorList>
    </citation>
    <scope>NUCLEOTIDE SEQUENCE [LARGE SCALE GENOMIC DNA]</scope>
    <source>
        <strain evidence="15">ACV-9</strain>
    </source>
</reference>
<evidence type="ECO:0000256" key="8">
    <source>
        <dbReference type="ARBA" id="ARBA00022694"/>
    </source>
</evidence>
<accession>A0A1H7J1J9</accession>
<dbReference type="PANTHER" id="PTHR30544">
    <property type="entry name" value="23S RRNA METHYLTRANSFERASE"/>
    <property type="match status" value="1"/>
</dbReference>
<feature type="active site" description="Proton acceptor" evidence="12">
    <location>
        <position position="98"/>
    </location>
</feature>
<dbReference type="GO" id="GO:0030488">
    <property type="term" value="P:tRNA methylation"/>
    <property type="evidence" value="ECO:0007669"/>
    <property type="project" value="UniProtKB-UniRule"/>
</dbReference>
<evidence type="ECO:0000256" key="11">
    <source>
        <dbReference type="ARBA" id="ARBA00023014"/>
    </source>
</evidence>
<sequence>MCNEKELVDLRSLNLNELTEFVTADLGEPKFRAKQLYEWMHQHLAQDYDEMKNIPKSLKEKLVDRCNYHPLKQIDLQVSKIDGTRKYLFELYDGEMVESVWMSYKHGNSVCISSQVGCKMGCRFCASTLNGWVRNLTASEMLGQIYAIQRDTGERVSNLVVMGTGEPMDNYDNIVKFVRLLSDENGLNISQRNITVSTCGIVPRIKQLADEDLTITLAISLHAPNQQKRAELMPIANKYEIHELIDACEYYFNKTGRRITFEYSLVGGVNDRDQDATELGELIGHLNCHVNLIPVNPIKERDFVSPSMDRAYAFQKKIEKYVNNATIRREMGRDIDGACGQLRKRTMDAKDASKGTT</sequence>
<dbReference type="PIRSF" id="PIRSF006004">
    <property type="entry name" value="CHP00048"/>
    <property type="match status" value="1"/>
</dbReference>
<keyword evidence="8 12" id="KW-0819">tRNA processing</keyword>
<comment type="function">
    <text evidence="12">Specifically methylates position 2 of adenine 2503 in 23S rRNA and position 2 of adenine 37 in tRNAs.</text>
</comment>
<feature type="binding site" evidence="12">
    <location>
        <position position="122"/>
    </location>
    <ligand>
        <name>[4Fe-4S] cluster</name>
        <dbReference type="ChEBI" id="CHEBI:49883"/>
        <note>4Fe-4S-S-AdoMet</note>
    </ligand>
</feature>
<keyword evidence="11 12" id="KW-0411">Iron-sulfur</keyword>
<protein>
    <recommendedName>
        <fullName evidence="12">Probable dual-specificity RNA methyltransferase RlmN</fullName>
        <ecNumber evidence="12">2.1.1.192</ecNumber>
    </recommendedName>
    <alternativeName>
        <fullName evidence="12">23S rRNA (adenine(2503)-C(2))-methyltransferase</fullName>
    </alternativeName>
    <alternativeName>
        <fullName evidence="12">23S rRNA m2A2503 methyltransferase</fullName>
    </alternativeName>
    <alternativeName>
        <fullName evidence="12">Ribosomal RNA large subunit methyltransferase N</fullName>
    </alternativeName>
    <alternativeName>
        <fullName evidence="12">tRNA (adenine(37)-C(2))-methyltransferase</fullName>
    </alternativeName>
    <alternativeName>
        <fullName evidence="12">tRNA m2A37 methyltransferase</fullName>
    </alternativeName>
</protein>
<evidence type="ECO:0000259" key="13">
    <source>
        <dbReference type="PROSITE" id="PS51918"/>
    </source>
</evidence>
<evidence type="ECO:0000256" key="4">
    <source>
        <dbReference type="ARBA" id="ARBA00022552"/>
    </source>
</evidence>
<evidence type="ECO:0000313" key="14">
    <source>
        <dbReference type="EMBL" id="SEK68304.1"/>
    </source>
</evidence>
<dbReference type="InterPro" id="IPR058240">
    <property type="entry name" value="rSAM_sf"/>
</dbReference>
<comment type="catalytic activity">
    <reaction evidence="12">
        <text>adenosine(37) in tRNA + 2 reduced [2Fe-2S]-[ferredoxin] + 2 S-adenosyl-L-methionine = 2-methyladenosine(37) in tRNA + 5'-deoxyadenosine + L-methionine + 2 oxidized [2Fe-2S]-[ferredoxin] + S-adenosyl-L-homocysteine</text>
        <dbReference type="Rhea" id="RHEA:43332"/>
        <dbReference type="Rhea" id="RHEA-COMP:10000"/>
        <dbReference type="Rhea" id="RHEA-COMP:10001"/>
        <dbReference type="Rhea" id="RHEA-COMP:10162"/>
        <dbReference type="Rhea" id="RHEA-COMP:10485"/>
        <dbReference type="ChEBI" id="CHEBI:17319"/>
        <dbReference type="ChEBI" id="CHEBI:33737"/>
        <dbReference type="ChEBI" id="CHEBI:33738"/>
        <dbReference type="ChEBI" id="CHEBI:57844"/>
        <dbReference type="ChEBI" id="CHEBI:57856"/>
        <dbReference type="ChEBI" id="CHEBI:59789"/>
        <dbReference type="ChEBI" id="CHEBI:74411"/>
        <dbReference type="ChEBI" id="CHEBI:74497"/>
        <dbReference type="EC" id="2.1.1.192"/>
    </reaction>
</comment>
<comment type="miscellaneous">
    <text evidence="12">Reaction proceeds by a ping-pong mechanism involving intermediate methylation of a conserved cysteine residue.</text>
</comment>
<keyword evidence="6 12" id="KW-0808">Transferase</keyword>
<feature type="binding site" evidence="12">
    <location>
        <begin position="220"/>
        <end position="222"/>
    </location>
    <ligand>
        <name>S-adenosyl-L-methionine</name>
        <dbReference type="ChEBI" id="CHEBI:59789"/>
    </ligand>
</feature>
<dbReference type="HAMAP" id="MF_01849">
    <property type="entry name" value="RNA_methyltr_RlmN"/>
    <property type="match status" value="1"/>
</dbReference>
<dbReference type="EC" id="2.1.1.192" evidence="12"/>
<evidence type="ECO:0000256" key="2">
    <source>
        <dbReference type="ARBA" id="ARBA00022485"/>
    </source>
</evidence>
<dbReference type="GO" id="GO:0070475">
    <property type="term" value="P:rRNA base methylation"/>
    <property type="evidence" value="ECO:0007669"/>
    <property type="project" value="UniProtKB-UniRule"/>
</dbReference>
<keyword evidence="9 12" id="KW-0479">Metal-binding</keyword>
<keyword evidence="4 12" id="KW-0698">rRNA processing</keyword>
<feature type="binding site" evidence="12">
    <location>
        <position position="118"/>
    </location>
    <ligand>
        <name>[4Fe-4S] cluster</name>
        <dbReference type="ChEBI" id="CHEBI:49883"/>
        <note>4Fe-4S-S-AdoMet</note>
    </ligand>
</feature>
<dbReference type="GO" id="GO:0046872">
    <property type="term" value="F:metal ion binding"/>
    <property type="evidence" value="ECO:0007669"/>
    <property type="project" value="UniProtKB-KW"/>
</dbReference>
<dbReference type="AlphaFoldDB" id="A0A1H7J1J9"/>
<dbReference type="GO" id="GO:0070040">
    <property type="term" value="F:rRNA (adenine(2503)-C2-)-methyltransferase activity"/>
    <property type="evidence" value="ECO:0007669"/>
    <property type="project" value="UniProtKB-UniRule"/>
</dbReference>
<dbReference type="Gene3D" id="3.20.20.70">
    <property type="entry name" value="Aldolase class I"/>
    <property type="match status" value="1"/>
</dbReference>
<dbReference type="Proteomes" id="UP000182321">
    <property type="component" value="Unassembled WGS sequence"/>
</dbReference>
<feature type="binding site" evidence="12">
    <location>
        <position position="296"/>
    </location>
    <ligand>
        <name>S-adenosyl-L-methionine</name>
        <dbReference type="ChEBI" id="CHEBI:59789"/>
    </ligand>
</feature>
<comment type="caution">
    <text evidence="12">Lacks conserved residue(s) required for the propagation of feature annotation.</text>
</comment>
<dbReference type="Pfam" id="PF21016">
    <property type="entry name" value="RlmN_N"/>
    <property type="match status" value="1"/>
</dbReference>
<dbReference type="SUPFAM" id="SSF102114">
    <property type="entry name" value="Radical SAM enzymes"/>
    <property type="match status" value="1"/>
</dbReference>
<dbReference type="Gene3D" id="1.10.150.530">
    <property type="match status" value="1"/>
</dbReference>
<feature type="domain" description="Radical SAM core" evidence="13">
    <location>
        <begin position="104"/>
        <end position="334"/>
    </location>
</feature>
<evidence type="ECO:0000256" key="9">
    <source>
        <dbReference type="ARBA" id="ARBA00022723"/>
    </source>
</evidence>
<keyword evidence="12" id="KW-1015">Disulfide bond</keyword>
<feature type="binding site" evidence="12">
    <location>
        <position position="125"/>
    </location>
    <ligand>
        <name>[4Fe-4S] cluster</name>
        <dbReference type="ChEBI" id="CHEBI:49883"/>
        <note>4Fe-4S-S-AdoMet</note>
    </ligand>
</feature>